<evidence type="ECO:0000313" key="1">
    <source>
        <dbReference type="EMBL" id="MDO9711096.1"/>
    </source>
</evidence>
<proteinExistence type="predicted"/>
<dbReference type="Proteomes" id="UP001243009">
    <property type="component" value="Unassembled WGS sequence"/>
</dbReference>
<organism evidence="1 2">
    <name type="scientific">Paracraurococcus lichenis</name>
    <dbReference type="NCBI Taxonomy" id="3064888"/>
    <lineage>
        <taxon>Bacteria</taxon>
        <taxon>Pseudomonadati</taxon>
        <taxon>Pseudomonadota</taxon>
        <taxon>Alphaproteobacteria</taxon>
        <taxon>Acetobacterales</taxon>
        <taxon>Roseomonadaceae</taxon>
        <taxon>Paracraurococcus</taxon>
    </lineage>
</organism>
<comment type="caution">
    <text evidence="1">The sequence shown here is derived from an EMBL/GenBank/DDBJ whole genome shotgun (WGS) entry which is preliminary data.</text>
</comment>
<reference evidence="1 2" key="1">
    <citation type="submission" date="2023-08" db="EMBL/GenBank/DDBJ databases">
        <title>The draft genome sequence of Paracraurococcus sp. LOR1-02.</title>
        <authorList>
            <person name="Kingkaew E."/>
            <person name="Tanasupawat S."/>
        </authorList>
    </citation>
    <scope>NUCLEOTIDE SEQUENCE [LARGE SCALE GENOMIC DNA]</scope>
    <source>
        <strain evidence="1 2">LOR1-02</strain>
    </source>
</reference>
<protein>
    <recommendedName>
        <fullName evidence="3">HNH endonuclease</fullName>
    </recommendedName>
</protein>
<evidence type="ECO:0000313" key="2">
    <source>
        <dbReference type="Proteomes" id="UP001243009"/>
    </source>
</evidence>
<name>A0ABT9E4J3_9PROT</name>
<keyword evidence="2" id="KW-1185">Reference proteome</keyword>
<dbReference type="EMBL" id="JAUTWS010000024">
    <property type="protein sequence ID" value="MDO9711096.1"/>
    <property type="molecule type" value="Genomic_DNA"/>
</dbReference>
<evidence type="ECO:0008006" key="3">
    <source>
        <dbReference type="Google" id="ProtNLM"/>
    </source>
</evidence>
<accession>A0ABT9E4J3</accession>
<gene>
    <name evidence="1" type="ORF">Q7A36_22275</name>
</gene>
<dbReference type="RefSeq" id="WP_305105955.1">
    <property type="nucleotide sequence ID" value="NZ_JAUTWS010000024.1"/>
</dbReference>
<sequence>MAKTLQTYLAEQDASAIASFLDDDWCICAATSASALEELASQRGATAAALPGYGREEAMLVRRNGHAELWVRARRPVYTGPFLAFAREVCGFPIAAVPGRYNVDHLFSKGRVQTPTGLEDDRLPVTTLVRMLLVDAGVNKSFGALMEGDMVGSGNANRPYRRFTYLQLVKALSIDANIHGGGFGGPHLLANIDYVVAELARRGVLEKFRMDGAEMRLQLRTQAETVLHYRRLRA</sequence>